<dbReference type="PROSITE" id="PS50011">
    <property type="entry name" value="PROTEIN_KINASE_DOM"/>
    <property type="match status" value="1"/>
</dbReference>
<dbReference type="Pfam" id="PF00069">
    <property type="entry name" value="Pkinase"/>
    <property type="match status" value="1"/>
</dbReference>
<evidence type="ECO:0000259" key="1">
    <source>
        <dbReference type="PROSITE" id="PS50011"/>
    </source>
</evidence>
<feature type="domain" description="Protein kinase" evidence="1">
    <location>
        <begin position="4"/>
        <end position="244"/>
    </location>
</feature>
<sequence>MENFILYDEISRDDTRIIYKGRKKGSVNFVAVHCIDKSLRSETTNRVRLTHELNHINVVEFFEWYETTNHLWLVVELCTGGSLQLILQQDGCLPENCIRSFGIDLVRGLHYIHSMGLVFCDIVPSKIQLDSMGVLKYDDFSLCRVEGENLEDIFSLSAGESETPEGDGSDQRSPLYTAPEVFKGEGYSMASDLWCLGCLLYHMFTGSRLSSKPSTNFCSLINDLLKKDPKERISWNEFVVHPFWEGQLKTGSDENGKVDSPRLAASNTTQNSDLTTMSTTSNMRIQKPASLKFDAKSLPITPHSKDKLSKFKSEELLTFLNKLADHISKLKDKSAVEQRTKLQMLNYAASVCMSSHVAGAVFRSKLVPCLQQCLKATQNLEIRCRAGRVIGLAAQNLGELTEDIELTEEDAIVQHYSSKIIENLTSTNGVHCQKLTTNENGHLLWHLFIHSSADTLKVSAISALCRLTKHSAAIFQGVIEKVGLPAVLEGLAVNIPRVQQAIVTMFAWILTEGAHLQRLVHDKDFTLKILKLVESPSIVIRAKAFLTILKIITKNSEMIPLCCQSRLVMFIERDWRKQQGSEVKGDQGDAVSSLNAVSGRKHPSSIQAKALKTSLPLITLPHYLMTSQIFRPQITHERFLVDIGDLLVHVNTLDTNETNIDSAIGSAGVHDFIHSVLGILEVISHHPVLLMDHHSIVVENILPPLASLVSSDNGDTRLFCLGLFADIVSLYLNHDHLTEEQSMLNERFLSETITVKLLPQMEQILLDADPMPLFGSKLLLALVEGSPALIRNIEELELIPVLFQVLIDHQTTPTSSVVRLVDHLMSLCRNVWSMYQADSGENKSAVVLMASLVELLHSVLKYVAGVVRTVLQATKAGQNTNTDVAENLLLSNKSLVELTDILIQVLCISDTDLCILSCGCLSLLAQLFGGEYSDALSTQNANGLAQALLQLDAKQQKVLLKFIKRIIAADPAQAQKLSQDAHILGDALKKLIDTASYHADVAISSLSADILKSAGITY</sequence>
<name>A0A9Q0YE51_HOLLE</name>
<dbReference type="PANTHER" id="PTHR46240">
    <property type="entry name" value="SER/THR PROTEIN KINASE ULK4"/>
    <property type="match status" value="1"/>
</dbReference>
<proteinExistence type="predicted"/>
<dbReference type="SUPFAM" id="SSF48371">
    <property type="entry name" value="ARM repeat"/>
    <property type="match status" value="1"/>
</dbReference>
<dbReference type="InterPro" id="IPR045906">
    <property type="entry name" value="ULK4"/>
</dbReference>
<evidence type="ECO:0000313" key="2">
    <source>
        <dbReference type="EMBL" id="KAJ8019695.1"/>
    </source>
</evidence>
<comment type="caution">
    <text evidence="2">The sequence shown here is derived from an EMBL/GenBank/DDBJ whole genome shotgun (WGS) entry which is preliminary data.</text>
</comment>
<reference evidence="2" key="1">
    <citation type="submission" date="2021-10" db="EMBL/GenBank/DDBJ databases">
        <title>Tropical sea cucumber genome reveals ecological adaptation and Cuvierian tubules defense mechanism.</title>
        <authorList>
            <person name="Chen T."/>
        </authorList>
    </citation>
    <scope>NUCLEOTIDE SEQUENCE</scope>
    <source>
        <strain evidence="2">Nanhai2018</strain>
        <tissue evidence="2">Muscle</tissue>
    </source>
</reference>
<evidence type="ECO:0000313" key="3">
    <source>
        <dbReference type="Proteomes" id="UP001152320"/>
    </source>
</evidence>
<gene>
    <name evidence="2" type="ORF">HOLleu_41381</name>
</gene>
<dbReference type="Gene3D" id="1.10.510.10">
    <property type="entry name" value="Transferase(Phosphotransferase) domain 1"/>
    <property type="match status" value="1"/>
</dbReference>
<dbReference type="InterPro" id="IPR011989">
    <property type="entry name" value="ARM-like"/>
</dbReference>
<dbReference type="GO" id="GO:0004672">
    <property type="term" value="F:protein kinase activity"/>
    <property type="evidence" value="ECO:0007669"/>
    <property type="project" value="InterPro"/>
</dbReference>
<dbReference type="GO" id="GO:0005524">
    <property type="term" value="F:ATP binding"/>
    <property type="evidence" value="ECO:0007669"/>
    <property type="project" value="InterPro"/>
</dbReference>
<dbReference type="InterPro" id="IPR000719">
    <property type="entry name" value="Prot_kinase_dom"/>
</dbReference>
<dbReference type="InterPro" id="IPR056981">
    <property type="entry name" value="HEAT_ULK4_RUNKEL"/>
</dbReference>
<keyword evidence="3" id="KW-1185">Reference proteome</keyword>
<dbReference type="AlphaFoldDB" id="A0A9Q0YE51"/>
<accession>A0A9Q0YE51</accession>
<dbReference type="Pfam" id="PF23606">
    <property type="entry name" value="HEAT_ULK4"/>
    <property type="match status" value="1"/>
</dbReference>
<protein>
    <submittedName>
        <fullName evidence="2">Serine/threonine-protein kinase ULK4</fullName>
    </submittedName>
</protein>
<dbReference type="OrthoDB" id="24822at2759"/>
<dbReference type="Proteomes" id="UP001152320">
    <property type="component" value="Chromosome 23"/>
</dbReference>
<keyword evidence="2" id="KW-0418">Kinase</keyword>
<dbReference type="InterPro" id="IPR016024">
    <property type="entry name" value="ARM-type_fold"/>
</dbReference>
<organism evidence="2 3">
    <name type="scientific">Holothuria leucospilota</name>
    <name type="common">Black long sea cucumber</name>
    <name type="synonym">Mertensiothuria leucospilota</name>
    <dbReference type="NCBI Taxonomy" id="206669"/>
    <lineage>
        <taxon>Eukaryota</taxon>
        <taxon>Metazoa</taxon>
        <taxon>Echinodermata</taxon>
        <taxon>Eleutherozoa</taxon>
        <taxon>Echinozoa</taxon>
        <taxon>Holothuroidea</taxon>
        <taxon>Aspidochirotacea</taxon>
        <taxon>Aspidochirotida</taxon>
        <taxon>Holothuriidae</taxon>
        <taxon>Holothuria</taxon>
    </lineage>
</organism>
<dbReference type="PANTHER" id="PTHR46240:SF1">
    <property type="entry name" value="SERINE_THREONINE-PROTEIN KINASE ULK4"/>
    <property type="match status" value="1"/>
</dbReference>
<dbReference type="SUPFAM" id="SSF56112">
    <property type="entry name" value="Protein kinase-like (PK-like)"/>
    <property type="match status" value="1"/>
</dbReference>
<dbReference type="Gene3D" id="1.25.10.10">
    <property type="entry name" value="Leucine-rich Repeat Variant"/>
    <property type="match status" value="2"/>
</dbReference>
<keyword evidence="2" id="KW-0808">Transferase</keyword>
<dbReference type="EMBL" id="JAIZAY010000023">
    <property type="protein sequence ID" value="KAJ8019695.1"/>
    <property type="molecule type" value="Genomic_DNA"/>
</dbReference>
<dbReference type="InterPro" id="IPR011009">
    <property type="entry name" value="Kinase-like_dom_sf"/>
</dbReference>